<reference evidence="3" key="1">
    <citation type="submission" date="2020-11" db="EMBL/GenBank/DDBJ databases">
        <authorList>
            <person name="Tran Van P."/>
        </authorList>
    </citation>
    <scope>NUCLEOTIDE SEQUENCE</scope>
</reference>
<feature type="domain" description="Carboxylesterase type B" evidence="2">
    <location>
        <begin position="16"/>
        <end position="170"/>
    </location>
</feature>
<dbReference type="Pfam" id="PF00135">
    <property type="entry name" value="COesterase"/>
    <property type="match status" value="1"/>
</dbReference>
<proteinExistence type="predicted"/>
<keyword evidence="4" id="KW-1185">Reference proteome</keyword>
<evidence type="ECO:0000259" key="2">
    <source>
        <dbReference type="Pfam" id="PF00135"/>
    </source>
</evidence>
<sequence length="202" mass="23299">GVSRNEGSYLSPKPDKQWSEAVFDELLANSQNQFHGLDLQAVKHYYLGRVANRSDPAAIRTAFYDYYGDVYITCPTYLFAQQLAKQSAPARSVYFYELTYQGDRVLGGCDPVTMGICHGSELSFVFGMDYMYSDKPLDKKFSKEVMDYWTSFAKTGVPTTEQKWPKLNDKSIIKDLNPYDFSKTLVQPFKETCDQFWTKYFE</sequence>
<dbReference type="InterPro" id="IPR002018">
    <property type="entry name" value="CarbesteraseB"/>
</dbReference>
<feature type="non-terminal residue" evidence="3">
    <location>
        <position position="202"/>
    </location>
</feature>
<dbReference type="AlphaFoldDB" id="A0A7R9LN67"/>
<protein>
    <recommendedName>
        <fullName evidence="2">Carboxylesterase type B domain-containing protein</fullName>
    </recommendedName>
</protein>
<dbReference type="EMBL" id="CAJPIZ010032379">
    <property type="protein sequence ID" value="CAG2120259.1"/>
    <property type="molecule type" value="Genomic_DNA"/>
</dbReference>
<keyword evidence="1" id="KW-0325">Glycoprotein</keyword>
<dbReference type="InterPro" id="IPR029058">
    <property type="entry name" value="AB_hydrolase_fold"/>
</dbReference>
<name>A0A7R9LN67_9ACAR</name>
<accession>A0A7R9LN67</accession>
<evidence type="ECO:0000313" key="4">
    <source>
        <dbReference type="Proteomes" id="UP000759131"/>
    </source>
</evidence>
<dbReference type="PANTHER" id="PTHR11559">
    <property type="entry name" value="CARBOXYLESTERASE"/>
    <property type="match status" value="1"/>
</dbReference>
<dbReference type="Gene3D" id="3.40.50.1820">
    <property type="entry name" value="alpha/beta hydrolase"/>
    <property type="match status" value="1"/>
</dbReference>
<dbReference type="InterPro" id="IPR050309">
    <property type="entry name" value="Type-B_Carboxylest/Lipase"/>
</dbReference>
<evidence type="ECO:0000313" key="3">
    <source>
        <dbReference type="EMBL" id="CAD7644776.1"/>
    </source>
</evidence>
<dbReference type="Proteomes" id="UP000759131">
    <property type="component" value="Unassembled WGS sequence"/>
</dbReference>
<gene>
    <name evidence="3" type="ORF">OSB1V03_LOCUS20206</name>
</gene>
<dbReference type="EMBL" id="OC886954">
    <property type="protein sequence ID" value="CAD7644776.1"/>
    <property type="molecule type" value="Genomic_DNA"/>
</dbReference>
<organism evidence="3">
    <name type="scientific">Medioppia subpectinata</name>
    <dbReference type="NCBI Taxonomy" id="1979941"/>
    <lineage>
        <taxon>Eukaryota</taxon>
        <taxon>Metazoa</taxon>
        <taxon>Ecdysozoa</taxon>
        <taxon>Arthropoda</taxon>
        <taxon>Chelicerata</taxon>
        <taxon>Arachnida</taxon>
        <taxon>Acari</taxon>
        <taxon>Acariformes</taxon>
        <taxon>Sarcoptiformes</taxon>
        <taxon>Oribatida</taxon>
        <taxon>Brachypylina</taxon>
        <taxon>Oppioidea</taxon>
        <taxon>Oppiidae</taxon>
        <taxon>Medioppia</taxon>
    </lineage>
</organism>
<dbReference type="OrthoDB" id="3200163at2759"/>
<dbReference type="SUPFAM" id="SSF53474">
    <property type="entry name" value="alpha/beta-Hydrolases"/>
    <property type="match status" value="1"/>
</dbReference>
<evidence type="ECO:0000256" key="1">
    <source>
        <dbReference type="ARBA" id="ARBA00023180"/>
    </source>
</evidence>